<feature type="compositionally biased region" description="Acidic residues" evidence="1">
    <location>
        <begin position="77"/>
        <end position="86"/>
    </location>
</feature>
<evidence type="ECO:0000313" key="3">
    <source>
        <dbReference type="EMBL" id="GKV34014.1"/>
    </source>
</evidence>
<dbReference type="EMBL" id="BPVZ01000103">
    <property type="protein sequence ID" value="GKV34014.1"/>
    <property type="molecule type" value="Genomic_DNA"/>
</dbReference>
<feature type="compositionally biased region" description="Basic and acidic residues" evidence="1">
    <location>
        <begin position="432"/>
        <end position="447"/>
    </location>
</feature>
<feature type="region of interest" description="Disordered" evidence="1">
    <location>
        <begin position="773"/>
        <end position="792"/>
    </location>
</feature>
<keyword evidence="2" id="KW-0472">Membrane</keyword>
<dbReference type="Gene3D" id="3.40.50.300">
    <property type="entry name" value="P-loop containing nucleotide triphosphate hydrolases"/>
    <property type="match status" value="1"/>
</dbReference>
<dbReference type="PANTHER" id="PTHR14241:SF32">
    <property type="entry name" value="VWFA DOMAIN-CONTAINING PROTEIN-RELATED"/>
    <property type="match status" value="1"/>
</dbReference>
<keyword evidence="4" id="KW-1185">Reference proteome</keyword>
<organism evidence="3 4">
    <name type="scientific">Rubroshorea leprosula</name>
    <dbReference type="NCBI Taxonomy" id="152421"/>
    <lineage>
        <taxon>Eukaryota</taxon>
        <taxon>Viridiplantae</taxon>
        <taxon>Streptophyta</taxon>
        <taxon>Embryophyta</taxon>
        <taxon>Tracheophyta</taxon>
        <taxon>Spermatophyta</taxon>
        <taxon>Magnoliopsida</taxon>
        <taxon>eudicotyledons</taxon>
        <taxon>Gunneridae</taxon>
        <taxon>Pentapetalae</taxon>
        <taxon>rosids</taxon>
        <taxon>malvids</taxon>
        <taxon>Malvales</taxon>
        <taxon>Dipterocarpaceae</taxon>
        <taxon>Rubroshorea</taxon>
    </lineage>
</organism>
<evidence type="ECO:0008006" key="5">
    <source>
        <dbReference type="Google" id="ProtNLM"/>
    </source>
</evidence>
<feature type="compositionally biased region" description="Basic and acidic residues" evidence="1">
    <location>
        <begin position="456"/>
        <end position="474"/>
    </location>
</feature>
<feature type="transmembrane region" description="Helical" evidence="2">
    <location>
        <begin position="491"/>
        <end position="512"/>
    </location>
</feature>
<feature type="region of interest" description="Disordered" evidence="1">
    <location>
        <begin position="431"/>
        <end position="481"/>
    </location>
</feature>
<evidence type="ECO:0000313" key="4">
    <source>
        <dbReference type="Proteomes" id="UP001054252"/>
    </source>
</evidence>
<keyword evidence="2" id="KW-1133">Transmembrane helix</keyword>
<evidence type="ECO:0000256" key="1">
    <source>
        <dbReference type="SAM" id="MobiDB-lite"/>
    </source>
</evidence>
<accession>A0AAV5LAQ9</accession>
<feature type="region of interest" description="Disordered" evidence="1">
    <location>
        <begin position="59"/>
        <end position="88"/>
    </location>
</feature>
<feature type="compositionally biased region" description="Basic and acidic residues" evidence="1">
    <location>
        <begin position="932"/>
        <end position="946"/>
    </location>
</feature>
<name>A0AAV5LAQ9_9ROSI</name>
<dbReference type="AlphaFoldDB" id="A0AAV5LAQ9"/>
<dbReference type="PANTHER" id="PTHR14241">
    <property type="entry name" value="INTERFERON-INDUCED PROTEIN 44"/>
    <property type="match status" value="1"/>
</dbReference>
<comment type="caution">
    <text evidence="3">The sequence shown here is derived from an EMBL/GenBank/DDBJ whole genome shotgun (WGS) entry which is preliminary data.</text>
</comment>
<dbReference type="InterPro" id="IPR027417">
    <property type="entry name" value="P-loop_NTPase"/>
</dbReference>
<keyword evidence="2" id="KW-0812">Transmembrane</keyword>
<proteinExistence type="predicted"/>
<evidence type="ECO:0000256" key="2">
    <source>
        <dbReference type="SAM" id="Phobius"/>
    </source>
</evidence>
<gene>
    <name evidence="3" type="ORF">SLEP1_g42442</name>
</gene>
<feature type="region of interest" description="Disordered" evidence="1">
    <location>
        <begin position="916"/>
        <end position="968"/>
    </location>
</feature>
<dbReference type="SUPFAM" id="SSF52540">
    <property type="entry name" value="P-loop containing nucleoside triphosphate hydrolases"/>
    <property type="match status" value="1"/>
</dbReference>
<reference evidence="3 4" key="1">
    <citation type="journal article" date="2021" name="Commun. Biol.">
        <title>The genome of Shorea leprosula (Dipterocarpaceae) highlights the ecological relevance of drought in aseasonal tropical rainforests.</title>
        <authorList>
            <person name="Ng K.K.S."/>
            <person name="Kobayashi M.J."/>
            <person name="Fawcett J.A."/>
            <person name="Hatakeyama M."/>
            <person name="Paape T."/>
            <person name="Ng C.H."/>
            <person name="Ang C.C."/>
            <person name="Tnah L.H."/>
            <person name="Lee C.T."/>
            <person name="Nishiyama T."/>
            <person name="Sese J."/>
            <person name="O'Brien M.J."/>
            <person name="Copetti D."/>
            <person name="Mohd Noor M.I."/>
            <person name="Ong R.C."/>
            <person name="Putra M."/>
            <person name="Sireger I.Z."/>
            <person name="Indrioko S."/>
            <person name="Kosugi Y."/>
            <person name="Izuno A."/>
            <person name="Isagi Y."/>
            <person name="Lee S.L."/>
            <person name="Shimizu K.K."/>
        </authorList>
    </citation>
    <scope>NUCLEOTIDE SEQUENCE [LARGE SCALE GENOMIC DNA]</scope>
    <source>
        <strain evidence="3">214</strain>
    </source>
</reference>
<protein>
    <recommendedName>
        <fullName evidence="5">G domain-containing protein</fullName>
    </recommendedName>
</protein>
<dbReference type="Proteomes" id="UP001054252">
    <property type="component" value="Unassembled WGS sequence"/>
</dbReference>
<sequence length="968" mass="108728">MEATLNQIIPMNDILTQCLLPQIEILETDGLVVCFPSSSKQMIAKSPSDFDTCRQQNQTTEAAGMGGGSITSPSFTSEEESSEDQDFQNSYKADGEVVFGELDQVGSRFSSSSTLEFEADRRKKYRVYNEILQSYDQLHVRSESLNEAKRKVLSYYPGAWIGNMGCMKLNDYDVPETTTLVLIGPKGCGKSSLVNRISRAIEADKFAPERAQVSYNSSVRDGTCFLQEYMVPRGSTSFCLYDTRSLCDDPTDNIDMITNWMTEGVCHGELVLRKSDVPSLRSMMKCSTQEKNCQSSKIRMVNFVIFVVDGIAVLKSMEGDGTGITKYMQTISTVFNCPYLSFKDDKPVVVVTHGDLLSIADRVWVRVHLGELLGIPPAKQIFDIPGNSDAATELTIVDMLRYSLEHADRNLPLRIVESSYHTFHQEANLCNKSEEEKKTDEGKKQNEESSYQMIQREGKKQDKESSSQTNHREGNIQNKLGKGKKADKVDIMFGICVLSCVIFGLVVAVFLIKDESESHINCLQNNEVKDSKHIQELARRIEDEDGAKGSHIVLRNMDTNDRGVKWPGCCMEIIGNQSEEEEKAENKNEEYGKVSGENEEYRKVSGKRNHVAAIGLHYASIPEFLGDQERVEGIVELARRIRDEDGAAGSHNVQRNADSIERGAKLPGRAMEKIIIVTQTEEREKAENKNQEYTKISGERNHVAALGLDYASVQKFFGDQKRVEGNLELARRIKDEDGATGSHIVQRNAEMNERGDKLPERAMGKIIIGNQSAEREKAENKHREHTRVSGEENHDAAIGLDFASAQEFFGDQQRVEGIVGLARSIKDEDGATESYIVQTNTDTNERGAELPGRAMEEKITGNQSKEMEKAENMNEEYMKVNGERNHVAVIDLDSASVQEFFGNQKSFGWTAQSVEKKDVGNQMNSKKKMKHKENDCKRDKDKANDYKKKHKSKGKDGDKKKKKKEKMK</sequence>